<dbReference type="Pfam" id="PF15738">
    <property type="entry name" value="YafQ_toxin"/>
    <property type="match status" value="1"/>
</dbReference>
<dbReference type="InterPro" id="IPR007712">
    <property type="entry name" value="RelE/ParE_toxin"/>
</dbReference>
<dbReference type="PANTHER" id="PTHR40588">
    <property type="entry name" value="MRNA INTERFERASE TOXIN YAFQ"/>
    <property type="match status" value="1"/>
</dbReference>
<organism evidence="2 3">
    <name type="scientific">Candidatus Pantoea communis</name>
    <dbReference type="NCBI Taxonomy" id="2608354"/>
    <lineage>
        <taxon>Bacteria</taxon>
        <taxon>Pseudomonadati</taxon>
        <taxon>Pseudomonadota</taxon>
        <taxon>Gammaproteobacteria</taxon>
        <taxon>Enterobacterales</taxon>
        <taxon>Erwiniaceae</taxon>
        <taxon>Pantoea</taxon>
    </lineage>
</organism>
<dbReference type="InterPro" id="IPR004386">
    <property type="entry name" value="Toxin_YafQ-like"/>
</dbReference>
<evidence type="ECO:0000256" key="1">
    <source>
        <dbReference type="ARBA" id="ARBA00022649"/>
    </source>
</evidence>
<dbReference type="PANTHER" id="PTHR40588:SF1">
    <property type="entry name" value="MRNA INTERFERASE TOXIN YAFQ"/>
    <property type="match status" value="1"/>
</dbReference>
<dbReference type="EMBL" id="VWXC01000001">
    <property type="protein sequence ID" value="NIG17274.1"/>
    <property type="molecule type" value="Genomic_DNA"/>
</dbReference>
<name>A0ABX0RN07_9GAMM</name>
<proteinExistence type="predicted"/>
<dbReference type="PIRSF" id="PIRSF006156">
    <property type="entry name" value="YafQ"/>
    <property type="match status" value="1"/>
</dbReference>
<keyword evidence="3" id="KW-1185">Reference proteome</keyword>
<evidence type="ECO:0000313" key="3">
    <source>
        <dbReference type="Proteomes" id="UP001515780"/>
    </source>
</evidence>
<keyword evidence="1" id="KW-1277">Toxin-antitoxin system</keyword>
<protein>
    <submittedName>
        <fullName evidence="2">Type II toxin-antitoxin system YafQ family toxin</fullName>
    </submittedName>
</protein>
<sequence length="89" mass="10793">MVKKVVETKKFEKEFKKMIKRGKDPKKLFTFVRLLANESYPLPEHYRDHPLKQFKDVRDAHIEPDWVLFYRVTTKEVELIRTGTHSDLF</sequence>
<comment type="caution">
    <text evidence="2">The sequence shown here is derived from an EMBL/GenBank/DDBJ whole genome shotgun (WGS) entry which is preliminary data.</text>
</comment>
<accession>A0ABX0RN07</accession>
<dbReference type="InterPro" id="IPR035093">
    <property type="entry name" value="RelE/ParE_toxin_dom_sf"/>
</dbReference>
<reference evidence="2 3" key="1">
    <citation type="journal article" date="2019" name="bioRxiv">
        <title>Bacteria contribute to plant secondary compound degradation in a generalist herbivore system.</title>
        <authorList>
            <person name="Francoeur C.B."/>
            <person name="Khadempour L."/>
            <person name="Moreira-Soto R.D."/>
            <person name="Gotting K."/>
            <person name="Book A.J."/>
            <person name="Pinto-Tomas A.A."/>
            <person name="Keefover-Ring K."/>
            <person name="Currie C.R."/>
        </authorList>
    </citation>
    <scope>NUCLEOTIDE SEQUENCE [LARGE SCALE GENOMIC DNA]</scope>
    <source>
        <strain evidence="2">Al-1710</strain>
    </source>
</reference>
<gene>
    <name evidence="2" type="ORF">F3J37_01105</name>
</gene>
<dbReference type="SUPFAM" id="SSF143011">
    <property type="entry name" value="RelE-like"/>
    <property type="match status" value="1"/>
</dbReference>
<dbReference type="NCBIfam" id="TIGR02385">
    <property type="entry name" value="RelE_StbE"/>
    <property type="match status" value="1"/>
</dbReference>
<dbReference type="Proteomes" id="UP001515780">
    <property type="component" value="Unassembled WGS sequence"/>
</dbReference>
<dbReference type="Gene3D" id="3.30.2310.20">
    <property type="entry name" value="RelE-like"/>
    <property type="match status" value="1"/>
</dbReference>
<evidence type="ECO:0000313" key="2">
    <source>
        <dbReference type="EMBL" id="NIG17274.1"/>
    </source>
</evidence>